<sequence>MKITISGIFKYSRSLSGYFALLFIFLLACANALAQQDSSKKLKEVVISSSKAPFIQTITPSQQITATDFTRYSAANVADAIRNFAGVNIKDYGGIGGLKTVSVRGLGANHIAVLYDGVQINDAENGQVDLGRLNLNNVQEIALYNGQPPNILQPARSFASASILSIITVKPRLDSGKPFLITAGVKTGSFGLFNPYVQWQQRLSNNWSFIINSYLQKANGRYNYINDDGLVKSRQTRVGSDIDAQQVDGAIYWAKNDSSKFNLRANYYNSDRGLPGAVIVNKPPPAGQRLWNKDLFLQAGYDHLFNSGIHILLNSKFSKNYLHYFNPQFPSTAGFLDQNFTQHEYYQSAALSCYLLPNWEISYTADLSVNNMSADLPGFRYPTRVTLLNVLASTFILGKTTFQASLLNTNVTENVATGTTIPHRNIFSPTVMATIKPFDDACFQIRGFYKYIFRVPTFNELYYNFITNTKLKPELTNQYDLGFTYSKNLDGLFEYISFTGDAYYNNVTNKIVYTPNLYNGSVENFGKVDIKGLDAGLKTQARLGAGYDAVLSVNYSYQQAQNVTDPTSSIYLNQLPYIPKNTFAFNAGVIKGPIGVYYNQQQLSSRYYNNNNNDEDYLPKYTVSDASVVYKGAYKHLPVILSAEVNNLFDKNYMVVQSYPMPGRSFRISFQITI</sequence>
<name>A0ABR7X5J3_9SPHI</name>
<comment type="similarity">
    <text evidence="10 11">Belongs to the TonB-dependent receptor family.</text>
</comment>
<evidence type="ECO:0000256" key="3">
    <source>
        <dbReference type="ARBA" id="ARBA00022452"/>
    </source>
</evidence>
<feature type="signal peptide" evidence="12">
    <location>
        <begin position="1"/>
        <end position="34"/>
    </location>
</feature>
<evidence type="ECO:0000256" key="8">
    <source>
        <dbReference type="ARBA" id="ARBA00023170"/>
    </source>
</evidence>
<keyword evidence="16" id="KW-1185">Reference proteome</keyword>
<dbReference type="Pfam" id="PF07715">
    <property type="entry name" value="Plug"/>
    <property type="match status" value="1"/>
</dbReference>
<evidence type="ECO:0000256" key="7">
    <source>
        <dbReference type="ARBA" id="ARBA00023136"/>
    </source>
</evidence>
<dbReference type="Gene3D" id="2.40.170.20">
    <property type="entry name" value="TonB-dependent receptor, beta-barrel domain"/>
    <property type="match status" value="1"/>
</dbReference>
<keyword evidence="6 11" id="KW-0798">TonB box</keyword>
<keyword evidence="7 10" id="KW-0472">Membrane</keyword>
<dbReference type="Pfam" id="PF00593">
    <property type="entry name" value="TonB_dep_Rec_b-barrel"/>
    <property type="match status" value="1"/>
</dbReference>
<dbReference type="Gene3D" id="2.170.130.10">
    <property type="entry name" value="TonB-dependent receptor, plug domain"/>
    <property type="match status" value="1"/>
</dbReference>
<evidence type="ECO:0000313" key="16">
    <source>
        <dbReference type="Proteomes" id="UP000618754"/>
    </source>
</evidence>
<dbReference type="EMBL" id="JACWMW010000001">
    <property type="protein sequence ID" value="MBD1384885.1"/>
    <property type="molecule type" value="Genomic_DNA"/>
</dbReference>
<reference evidence="15 16" key="1">
    <citation type="submission" date="2020-09" db="EMBL/GenBank/DDBJ databases">
        <title>Novel species of Mucilaginibacter isolated from a glacier on the Tibetan Plateau.</title>
        <authorList>
            <person name="Liu Q."/>
            <person name="Xin Y.-H."/>
        </authorList>
    </citation>
    <scope>NUCLEOTIDE SEQUENCE [LARGE SCALE GENOMIC DNA]</scope>
    <source>
        <strain evidence="15 16">CGMCC 1.13878</strain>
    </source>
</reference>
<keyword evidence="8 15" id="KW-0675">Receptor</keyword>
<dbReference type="SUPFAM" id="SSF56935">
    <property type="entry name" value="Porins"/>
    <property type="match status" value="1"/>
</dbReference>
<keyword evidence="2 10" id="KW-0813">Transport</keyword>
<comment type="caution">
    <text evidence="15">The sequence shown here is derived from an EMBL/GenBank/DDBJ whole genome shotgun (WGS) entry which is preliminary data.</text>
</comment>
<dbReference type="PANTHER" id="PTHR30069">
    <property type="entry name" value="TONB-DEPENDENT OUTER MEMBRANE RECEPTOR"/>
    <property type="match status" value="1"/>
</dbReference>
<evidence type="ECO:0000256" key="4">
    <source>
        <dbReference type="ARBA" id="ARBA00022692"/>
    </source>
</evidence>
<organism evidence="15 16">
    <name type="scientific">Mucilaginibacter rigui</name>
    <dbReference type="NCBI Taxonomy" id="534635"/>
    <lineage>
        <taxon>Bacteria</taxon>
        <taxon>Pseudomonadati</taxon>
        <taxon>Bacteroidota</taxon>
        <taxon>Sphingobacteriia</taxon>
        <taxon>Sphingobacteriales</taxon>
        <taxon>Sphingobacteriaceae</taxon>
        <taxon>Mucilaginibacter</taxon>
    </lineage>
</organism>
<evidence type="ECO:0000256" key="11">
    <source>
        <dbReference type="RuleBase" id="RU003357"/>
    </source>
</evidence>
<proteinExistence type="inferred from homology"/>
<dbReference type="InterPro" id="IPR000531">
    <property type="entry name" value="Beta-barrel_TonB"/>
</dbReference>
<dbReference type="InterPro" id="IPR036942">
    <property type="entry name" value="Beta-barrel_TonB_sf"/>
</dbReference>
<evidence type="ECO:0000256" key="1">
    <source>
        <dbReference type="ARBA" id="ARBA00004571"/>
    </source>
</evidence>
<keyword evidence="9 10" id="KW-0998">Cell outer membrane</keyword>
<protein>
    <submittedName>
        <fullName evidence="15">TonB-dependent receptor</fullName>
    </submittedName>
</protein>
<evidence type="ECO:0000256" key="12">
    <source>
        <dbReference type="SAM" id="SignalP"/>
    </source>
</evidence>
<evidence type="ECO:0000313" key="15">
    <source>
        <dbReference type="EMBL" id="MBD1384885.1"/>
    </source>
</evidence>
<evidence type="ECO:0000256" key="2">
    <source>
        <dbReference type="ARBA" id="ARBA00022448"/>
    </source>
</evidence>
<comment type="subcellular location">
    <subcellularLocation>
        <location evidence="1 10">Cell outer membrane</location>
        <topology evidence="1 10">Multi-pass membrane protein</topology>
    </subcellularLocation>
</comment>
<dbReference type="Proteomes" id="UP000618754">
    <property type="component" value="Unassembled WGS sequence"/>
</dbReference>
<dbReference type="RefSeq" id="WP_191174728.1">
    <property type="nucleotide sequence ID" value="NZ_JACWMW010000001.1"/>
</dbReference>
<evidence type="ECO:0000259" key="14">
    <source>
        <dbReference type="Pfam" id="PF07715"/>
    </source>
</evidence>
<feature type="domain" description="TonB-dependent receptor-like beta-barrel" evidence="13">
    <location>
        <begin position="194"/>
        <end position="648"/>
    </location>
</feature>
<feature type="domain" description="TonB-dependent receptor plug" evidence="14">
    <location>
        <begin position="57"/>
        <end position="147"/>
    </location>
</feature>
<evidence type="ECO:0000259" key="13">
    <source>
        <dbReference type="Pfam" id="PF00593"/>
    </source>
</evidence>
<evidence type="ECO:0000256" key="6">
    <source>
        <dbReference type="ARBA" id="ARBA00023077"/>
    </source>
</evidence>
<dbReference type="InterPro" id="IPR037066">
    <property type="entry name" value="Plug_dom_sf"/>
</dbReference>
<dbReference type="InterPro" id="IPR039426">
    <property type="entry name" value="TonB-dep_rcpt-like"/>
</dbReference>
<feature type="chain" id="PRO_5047130581" evidence="12">
    <location>
        <begin position="35"/>
        <end position="674"/>
    </location>
</feature>
<accession>A0ABR7X5J3</accession>
<evidence type="ECO:0000256" key="10">
    <source>
        <dbReference type="PROSITE-ProRule" id="PRU01360"/>
    </source>
</evidence>
<evidence type="ECO:0000256" key="5">
    <source>
        <dbReference type="ARBA" id="ARBA00022729"/>
    </source>
</evidence>
<dbReference type="InterPro" id="IPR012910">
    <property type="entry name" value="Plug_dom"/>
</dbReference>
<gene>
    <name evidence="15" type="ORF">IDJ75_06315</name>
</gene>
<dbReference type="PROSITE" id="PS52016">
    <property type="entry name" value="TONB_DEPENDENT_REC_3"/>
    <property type="match status" value="1"/>
</dbReference>
<evidence type="ECO:0000256" key="9">
    <source>
        <dbReference type="ARBA" id="ARBA00023237"/>
    </source>
</evidence>
<keyword evidence="5 12" id="KW-0732">Signal</keyword>
<keyword evidence="4 10" id="KW-0812">Transmembrane</keyword>
<dbReference type="PROSITE" id="PS51257">
    <property type="entry name" value="PROKAR_LIPOPROTEIN"/>
    <property type="match status" value="1"/>
</dbReference>
<dbReference type="PANTHER" id="PTHR30069:SF29">
    <property type="entry name" value="HEMOGLOBIN AND HEMOGLOBIN-HAPTOGLOBIN-BINDING PROTEIN 1-RELATED"/>
    <property type="match status" value="1"/>
</dbReference>
<keyword evidence="3 10" id="KW-1134">Transmembrane beta strand</keyword>